<dbReference type="EMBL" id="JACMRX010000004">
    <property type="protein sequence ID" value="KAF7990998.1"/>
    <property type="molecule type" value="Genomic_DNA"/>
</dbReference>
<evidence type="ECO:0000256" key="1">
    <source>
        <dbReference type="ARBA" id="ARBA00004642"/>
    </source>
</evidence>
<dbReference type="SMART" id="SM00692">
    <property type="entry name" value="DM3"/>
    <property type="match status" value="1"/>
</dbReference>
<dbReference type="SMART" id="SM00980">
    <property type="entry name" value="THAP"/>
    <property type="match status" value="1"/>
</dbReference>
<evidence type="ECO:0000256" key="11">
    <source>
        <dbReference type="ARBA" id="ARBA00023306"/>
    </source>
</evidence>
<evidence type="ECO:0000256" key="7">
    <source>
        <dbReference type="ARBA" id="ARBA00023054"/>
    </source>
</evidence>
<name>A0A834XR26_APHGI</name>
<dbReference type="AlphaFoldDB" id="A0A834XR26"/>
<keyword evidence="8 12" id="KW-0238">DNA-binding</keyword>
<proteinExistence type="inferred from homology"/>
<evidence type="ECO:0000256" key="5">
    <source>
        <dbReference type="ARBA" id="ARBA00022833"/>
    </source>
</evidence>
<dbReference type="Pfam" id="PF05485">
    <property type="entry name" value="THAP"/>
    <property type="match status" value="1"/>
</dbReference>
<accession>A0A834XR26</accession>
<dbReference type="InterPro" id="IPR026516">
    <property type="entry name" value="THAP1/10"/>
</dbReference>
<keyword evidence="7" id="KW-0175">Coiled coil</keyword>
<comment type="caution">
    <text evidence="14">The sequence shown here is derived from an EMBL/GenBank/DDBJ whole genome shotgun (WGS) entry which is preliminary data.</text>
</comment>
<dbReference type="InterPro" id="IPR038441">
    <property type="entry name" value="THAP_Znf_sf"/>
</dbReference>
<keyword evidence="15" id="KW-1185">Reference proteome</keyword>
<evidence type="ECO:0000256" key="3">
    <source>
        <dbReference type="ARBA" id="ARBA00022723"/>
    </source>
</evidence>
<dbReference type="PANTHER" id="PTHR46600:SF1">
    <property type="entry name" value="THAP DOMAIN-CONTAINING PROTEIN 1"/>
    <property type="match status" value="1"/>
</dbReference>
<gene>
    <name evidence="14" type="ORF">HCN44_000803</name>
</gene>
<dbReference type="GO" id="GO:0008270">
    <property type="term" value="F:zinc ion binding"/>
    <property type="evidence" value="ECO:0007669"/>
    <property type="project" value="UniProtKB-KW"/>
</dbReference>
<keyword evidence="6" id="KW-0805">Transcription regulation</keyword>
<evidence type="ECO:0000256" key="10">
    <source>
        <dbReference type="ARBA" id="ARBA00023242"/>
    </source>
</evidence>
<keyword evidence="10" id="KW-0539">Nucleus</keyword>
<comment type="similarity">
    <text evidence="2">Belongs to the THAP1 family.</text>
</comment>
<evidence type="ECO:0000256" key="9">
    <source>
        <dbReference type="ARBA" id="ARBA00023163"/>
    </source>
</evidence>
<keyword evidence="11" id="KW-0131">Cell cycle</keyword>
<evidence type="ECO:0000256" key="12">
    <source>
        <dbReference type="PROSITE-ProRule" id="PRU00309"/>
    </source>
</evidence>
<dbReference type="InterPro" id="IPR006612">
    <property type="entry name" value="THAP_Znf"/>
</dbReference>
<comment type="subcellular location">
    <subcellularLocation>
        <location evidence="1">Nucleus</location>
        <location evidence="1">Nucleoplasm</location>
    </subcellularLocation>
</comment>
<keyword evidence="4 12" id="KW-0863">Zinc-finger</keyword>
<evidence type="ECO:0000256" key="4">
    <source>
        <dbReference type="ARBA" id="ARBA00022771"/>
    </source>
</evidence>
<reference evidence="14 15" key="1">
    <citation type="submission" date="2020-08" db="EMBL/GenBank/DDBJ databases">
        <title>Aphidius gifuensis genome sequencing and assembly.</title>
        <authorList>
            <person name="Du Z."/>
        </authorList>
    </citation>
    <scope>NUCLEOTIDE SEQUENCE [LARGE SCALE GENOMIC DNA]</scope>
    <source>
        <strain evidence="14">YNYX2018</strain>
        <tissue evidence="14">Adults</tissue>
    </source>
</reference>
<dbReference type="GO" id="GO:0043565">
    <property type="term" value="F:sequence-specific DNA binding"/>
    <property type="evidence" value="ECO:0007669"/>
    <property type="project" value="InterPro"/>
</dbReference>
<dbReference type="PROSITE" id="PS50950">
    <property type="entry name" value="ZF_THAP"/>
    <property type="match status" value="1"/>
</dbReference>
<protein>
    <recommendedName>
        <fullName evidence="13">THAP-type domain-containing protein</fullName>
    </recommendedName>
</protein>
<keyword evidence="5" id="KW-0862">Zinc</keyword>
<dbReference type="Gene3D" id="6.20.210.20">
    <property type="entry name" value="THAP domain"/>
    <property type="match status" value="1"/>
</dbReference>
<evidence type="ECO:0000259" key="13">
    <source>
        <dbReference type="PROSITE" id="PS50950"/>
    </source>
</evidence>
<dbReference type="GO" id="GO:0005654">
    <property type="term" value="C:nucleoplasm"/>
    <property type="evidence" value="ECO:0007669"/>
    <property type="project" value="UniProtKB-SubCell"/>
</dbReference>
<evidence type="ECO:0000313" key="14">
    <source>
        <dbReference type="EMBL" id="KAF7990998.1"/>
    </source>
</evidence>
<dbReference type="OrthoDB" id="7331812at2759"/>
<dbReference type="PANTHER" id="PTHR46600">
    <property type="entry name" value="THAP DOMAIN-CONTAINING"/>
    <property type="match status" value="1"/>
</dbReference>
<evidence type="ECO:0000256" key="8">
    <source>
        <dbReference type="ARBA" id="ARBA00023125"/>
    </source>
</evidence>
<dbReference type="Proteomes" id="UP000639338">
    <property type="component" value="Unassembled WGS sequence"/>
</dbReference>
<evidence type="ECO:0000256" key="2">
    <source>
        <dbReference type="ARBA" id="ARBA00006177"/>
    </source>
</evidence>
<evidence type="ECO:0000256" key="6">
    <source>
        <dbReference type="ARBA" id="ARBA00023015"/>
    </source>
</evidence>
<keyword evidence="9" id="KW-0804">Transcription</keyword>
<sequence length="396" mass="45436">MVKTCIACGCSKAKTKNNVAIFSVPKDPVLFDAWKSNLQGLRKPLSVSSYVCEKHFHPSDIISHYIEKLPSETWSLPYGKKRLKSKAVPLTSNICMAPDNNNLLNNNTELMECNVDEPIEKNDDVEINTNVDLFIETNVDPANETNNVDMESNYNLSNKTSSNTVHVSTQTVLNIIDKSTQTVDHKEGDIEQHNNSQVLFTFDTLLMNLNKLKYSGYCNWVHIVAPDKKKVTFLSISTDNILRRVEIYDNLSSRVILEFIQVHEDFLHDDFQNMNEVIKYLTAVYNWNLCATLKNSKRFTSDRVCEGIASCDRQNMGRPTLRCMPCNVDIEARKWRKPPPVTKVKKVLKKKTLQQKVKRFKKKIESLETHVCELKQKCASVKEQTLDDAIHNLKEY</sequence>
<organism evidence="14 15">
    <name type="scientific">Aphidius gifuensis</name>
    <name type="common">Parasitoid wasp</name>
    <dbReference type="NCBI Taxonomy" id="684658"/>
    <lineage>
        <taxon>Eukaryota</taxon>
        <taxon>Metazoa</taxon>
        <taxon>Ecdysozoa</taxon>
        <taxon>Arthropoda</taxon>
        <taxon>Hexapoda</taxon>
        <taxon>Insecta</taxon>
        <taxon>Pterygota</taxon>
        <taxon>Neoptera</taxon>
        <taxon>Endopterygota</taxon>
        <taxon>Hymenoptera</taxon>
        <taxon>Apocrita</taxon>
        <taxon>Ichneumonoidea</taxon>
        <taxon>Braconidae</taxon>
        <taxon>Aphidiinae</taxon>
        <taxon>Aphidius</taxon>
    </lineage>
</organism>
<keyword evidence="3" id="KW-0479">Metal-binding</keyword>
<evidence type="ECO:0000313" key="15">
    <source>
        <dbReference type="Proteomes" id="UP000639338"/>
    </source>
</evidence>
<feature type="domain" description="THAP-type" evidence="13">
    <location>
        <begin position="1"/>
        <end position="92"/>
    </location>
</feature>
<dbReference type="SUPFAM" id="SSF57716">
    <property type="entry name" value="Glucocorticoid receptor-like (DNA-binding domain)"/>
    <property type="match status" value="1"/>
</dbReference>